<accession>A0A7X9S0I6</accession>
<organism evidence="2 3">
    <name type="scientific">Flammeovirga aprica JL-4</name>
    <dbReference type="NCBI Taxonomy" id="694437"/>
    <lineage>
        <taxon>Bacteria</taxon>
        <taxon>Pseudomonadati</taxon>
        <taxon>Bacteroidota</taxon>
        <taxon>Cytophagia</taxon>
        <taxon>Cytophagales</taxon>
        <taxon>Flammeovirgaceae</taxon>
        <taxon>Flammeovirga</taxon>
    </lineage>
</organism>
<dbReference type="AlphaFoldDB" id="A0A7X9S0I6"/>
<dbReference type="EMBL" id="JABANE010000139">
    <property type="protein sequence ID" value="NME72168.1"/>
    <property type="molecule type" value="Genomic_DNA"/>
</dbReference>
<dbReference type="RefSeq" id="WP_169660362.1">
    <property type="nucleotide sequence ID" value="NZ_JABANE010000139.1"/>
</dbReference>
<name>A0A7X9S0I6_9BACT</name>
<feature type="region of interest" description="Disordered" evidence="1">
    <location>
        <begin position="1"/>
        <end position="24"/>
    </location>
</feature>
<evidence type="ECO:0000256" key="1">
    <source>
        <dbReference type="SAM" id="MobiDB-lite"/>
    </source>
</evidence>
<proteinExistence type="predicted"/>
<comment type="caution">
    <text evidence="2">The sequence shown here is derived from an EMBL/GenBank/DDBJ whole genome shotgun (WGS) entry which is preliminary data.</text>
</comment>
<gene>
    <name evidence="2" type="ORF">HHU12_29675</name>
</gene>
<dbReference type="Proteomes" id="UP000576082">
    <property type="component" value="Unassembled WGS sequence"/>
</dbReference>
<sequence length="120" mass="13623">MTQSTRNTTPELQNGTLDLTTQPSQDELTIHIKSSIKHNSSTERSNLQPLESSKLLSMFQETLHEKGEEHSLENHLIGSNEVEFQKGKLSYSTLHSFLLKAESMGKKLSYEKIYTVKITD</sequence>
<evidence type="ECO:0000313" key="3">
    <source>
        <dbReference type="Proteomes" id="UP000576082"/>
    </source>
</evidence>
<protein>
    <submittedName>
        <fullName evidence="2">Uncharacterized protein</fullName>
    </submittedName>
</protein>
<reference evidence="2 3" key="1">
    <citation type="submission" date="2020-04" db="EMBL/GenBank/DDBJ databases">
        <title>Flammeovirga sp. SR4, a novel species isolated from seawater.</title>
        <authorList>
            <person name="Wang X."/>
        </authorList>
    </citation>
    <scope>NUCLEOTIDE SEQUENCE [LARGE SCALE GENOMIC DNA]</scope>
    <source>
        <strain evidence="2 3">ATCC 23126</strain>
    </source>
</reference>
<keyword evidence="3" id="KW-1185">Reference proteome</keyword>
<evidence type="ECO:0000313" key="2">
    <source>
        <dbReference type="EMBL" id="NME72168.1"/>
    </source>
</evidence>